<dbReference type="EMBL" id="BAABME010015900">
    <property type="protein sequence ID" value="GAA0143544.1"/>
    <property type="molecule type" value="Genomic_DNA"/>
</dbReference>
<dbReference type="AlphaFoldDB" id="A0AAV3NW29"/>
<proteinExistence type="predicted"/>
<reference evidence="2 3" key="1">
    <citation type="submission" date="2024-01" db="EMBL/GenBank/DDBJ databases">
        <title>The complete chloroplast genome sequence of Lithospermum erythrorhizon: insights into the phylogenetic relationship among Boraginaceae species and the maternal lineages of purple gromwells.</title>
        <authorList>
            <person name="Okada T."/>
            <person name="Watanabe K."/>
        </authorList>
    </citation>
    <scope>NUCLEOTIDE SEQUENCE [LARGE SCALE GENOMIC DNA]</scope>
</reference>
<feature type="region of interest" description="Disordered" evidence="1">
    <location>
        <begin position="148"/>
        <end position="174"/>
    </location>
</feature>
<dbReference type="PANTHER" id="PTHR33240">
    <property type="entry name" value="OS08G0508500 PROTEIN"/>
    <property type="match status" value="1"/>
</dbReference>
<dbReference type="Proteomes" id="UP001454036">
    <property type="component" value="Unassembled WGS sequence"/>
</dbReference>
<organism evidence="2 3">
    <name type="scientific">Lithospermum erythrorhizon</name>
    <name type="common">Purple gromwell</name>
    <name type="synonym">Lithospermum officinale var. erythrorhizon</name>
    <dbReference type="NCBI Taxonomy" id="34254"/>
    <lineage>
        <taxon>Eukaryota</taxon>
        <taxon>Viridiplantae</taxon>
        <taxon>Streptophyta</taxon>
        <taxon>Embryophyta</taxon>
        <taxon>Tracheophyta</taxon>
        <taxon>Spermatophyta</taxon>
        <taxon>Magnoliopsida</taxon>
        <taxon>eudicotyledons</taxon>
        <taxon>Gunneridae</taxon>
        <taxon>Pentapetalae</taxon>
        <taxon>asterids</taxon>
        <taxon>lamiids</taxon>
        <taxon>Boraginales</taxon>
        <taxon>Boraginaceae</taxon>
        <taxon>Boraginoideae</taxon>
        <taxon>Lithospermeae</taxon>
        <taxon>Lithospermum</taxon>
    </lineage>
</organism>
<keyword evidence="3" id="KW-1185">Reference proteome</keyword>
<comment type="caution">
    <text evidence="2">The sequence shown here is derived from an EMBL/GenBank/DDBJ whole genome shotgun (WGS) entry which is preliminary data.</text>
</comment>
<evidence type="ECO:0000256" key="1">
    <source>
        <dbReference type="SAM" id="MobiDB-lite"/>
    </source>
</evidence>
<dbReference type="PANTHER" id="PTHR33240:SF8">
    <property type="entry name" value="OS03G0439900 PROTEIN"/>
    <property type="match status" value="1"/>
</dbReference>
<feature type="region of interest" description="Disordered" evidence="1">
    <location>
        <begin position="68"/>
        <end position="96"/>
    </location>
</feature>
<evidence type="ECO:0000313" key="2">
    <source>
        <dbReference type="EMBL" id="GAA0143544.1"/>
    </source>
</evidence>
<gene>
    <name evidence="2" type="ORF">LIER_35760</name>
</gene>
<name>A0AAV3NW29_LITER</name>
<evidence type="ECO:0000313" key="3">
    <source>
        <dbReference type="Proteomes" id="UP001454036"/>
    </source>
</evidence>
<feature type="compositionally biased region" description="Basic and acidic residues" evidence="1">
    <location>
        <begin position="68"/>
        <end position="88"/>
    </location>
</feature>
<sequence length="174" mass="19557">METTSWVFVIDSKVTYNVLLGRPWIHSSNVVPSTLHQCLKYYKDGSKKAIKTDEDPITVEESHFTDEKCYQRRKTSEAQLKEEPEAHRATQLSPPNAEEEFIKALEGSTLPLTQAKKIASIPLKGFVTPIQRSKIEHQMLNPKTDDLLVKAGSDPVKDAGMGKLPPEVTESKMH</sequence>
<accession>A0AAV3NW29</accession>
<protein>
    <submittedName>
        <fullName evidence="2">Uncharacterized protein</fullName>
    </submittedName>
</protein>